<comment type="subcellular location">
    <subcellularLocation>
        <location evidence="1">Cell membrane</location>
        <topology evidence="1">Multi-pass membrane protein</topology>
    </subcellularLocation>
</comment>
<dbReference type="Proteomes" id="UP000275076">
    <property type="component" value="Unassembled WGS sequence"/>
</dbReference>
<accession>A0A3R9PN62</accession>
<feature type="domain" description="Type II secretion system protein GspF" evidence="8">
    <location>
        <begin position="14"/>
        <end position="133"/>
    </location>
</feature>
<dbReference type="OrthoDB" id="1638902at2"/>
<keyword evidence="10" id="KW-1185">Reference proteome</keyword>
<dbReference type="GO" id="GO:0005886">
    <property type="term" value="C:plasma membrane"/>
    <property type="evidence" value="ECO:0007669"/>
    <property type="project" value="UniProtKB-SubCell"/>
</dbReference>
<dbReference type="PRINTS" id="PR00812">
    <property type="entry name" value="BCTERIALGSPF"/>
</dbReference>
<keyword evidence="3" id="KW-1003">Cell membrane</keyword>
<dbReference type="Gene3D" id="1.20.81.30">
    <property type="entry name" value="Type II secretion system (T2SS), domain F"/>
    <property type="match status" value="2"/>
</dbReference>
<evidence type="ECO:0000256" key="2">
    <source>
        <dbReference type="ARBA" id="ARBA00005745"/>
    </source>
</evidence>
<keyword evidence="6 7" id="KW-0472">Membrane</keyword>
<dbReference type="InterPro" id="IPR042094">
    <property type="entry name" value="T2SS_GspF_sf"/>
</dbReference>
<comment type="caution">
    <text evidence="9">The sequence shown here is derived from an EMBL/GenBank/DDBJ whole genome shotgun (WGS) entry which is preliminary data.</text>
</comment>
<evidence type="ECO:0000256" key="4">
    <source>
        <dbReference type="ARBA" id="ARBA00022692"/>
    </source>
</evidence>
<keyword evidence="4 7" id="KW-0812">Transmembrane</keyword>
<dbReference type="AlphaFoldDB" id="A0A3R9PN62"/>
<evidence type="ECO:0000256" key="1">
    <source>
        <dbReference type="ARBA" id="ARBA00004651"/>
    </source>
</evidence>
<protein>
    <submittedName>
        <fullName evidence="9">Type II secretion system F family protein</fullName>
    </submittedName>
</protein>
<dbReference type="InterPro" id="IPR003004">
    <property type="entry name" value="GspF/PilC"/>
</dbReference>
<evidence type="ECO:0000259" key="8">
    <source>
        <dbReference type="Pfam" id="PF00482"/>
    </source>
</evidence>
<feature type="transmembrane region" description="Helical" evidence="7">
    <location>
        <begin position="115"/>
        <end position="139"/>
    </location>
</feature>
<evidence type="ECO:0000256" key="7">
    <source>
        <dbReference type="SAM" id="Phobius"/>
    </source>
</evidence>
<dbReference type="Pfam" id="PF00482">
    <property type="entry name" value="T2SSF"/>
    <property type="match status" value="2"/>
</dbReference>
<reference evidence="9 10" key="1">
    <citation type="submission" date="2018-10" db="EMBL/GenBank/DDBJ databases">
        <title>Draft genome sequence of Bacillus salarius IM0101, isolated from a hypersaline soil in Inner Mongolia, China.</title>
        <authorList>
            <person name="Yamprayoonswat W."/>
            <person name="Boonvisut S."/>
            <person name="Jumpathong W."/>
            <person name="Sittihan S."/>
            <person name="Ruangsuj P."/>
            <person name="Wanthongcharoen S."/>
            <person name="Thongpramul N."/>
            <person name="Pimmason S."/>
            <person name="Yu B."/>
            <person name="Yasawong M."/>
        </authorList>
    </citation>
    <scope>NUCLEOTIDE SEQUENCE [LARGE SCALE GENOMIC DNA]</scope>
    <source>
        <strain evidence="9 10">IM0101</strain>
    </source>
</reference>
<dbReference type="RefSeq" id="WP_125554764.1">
    <property type="nucleotide sequence ID" value="NZ_RBVX01000003.1"/>
</dbReference>
<feature type="transmembrane region" description="Helical" evidence="7">
    <location>
        <begin position="159"/>
        <end position="181"/>
    </location>
</feature>
<evidence type="ECO:0000256" key="6">
    <source>
        <dbReference type="ARBA" id="ARBA00023136"/>
    </source>
</evidence>
<comment type="similarity">
    <text evidence="2">Belongs to the GSP F family.</text>
</comment>
<evidence type="ECO:0000256" key="3">
    <source>
        <dbReference type="ARBA" id="ARBA00022475"/>
    </source>
</evidence>
<organism evidence="9 10">
    <name type="scientific">Salibacterium salarium</name>
    <dbReference type="NCBI Taxonomy" id="284579"/>
    <lineage>
        <taxon>Bacteria</taxon>
        <taxon>Bacillati</taxon>
        <taxon>Bacillota</taxon>
        <taxon>Bacilli</taxon>
        <taxon>Bacillales</taxon>
        <taxon>Bacillaceae</taxon>
    </lineage>
</organism>
<gene>
    <name evidence="9" type="ORF">D7Z54_05145</name>
</gene>
<evidence type="ECO:0000313" key="9">
    <source>
        <dbReference type="EMBL" id="RSL34532.1"/>
    </source>
</evidence>
<sequence length="343" mass="40350">MSKKWRKEEKADFLLKAGELLDQGYPLHLALQLLSWEQSYFVKEKILHMIEVLRTGSSFHEVLDRYDFPPDISAYVFFAEQSGSLPEGLKGSGGLFKKRLHTLTTVRRMLRYPLLLLWVLVMIAILMIHFLFPSFQQLFQSLDIEFPFLTKLMIQMFQYSPYILVILLLLLAAGFVYYMMTFRHYAPQKQCRLISRIPFASTYLQLFLTYYFSLQFSSMLKGGISIYDACQVLEKQQHFPFFQAEGHDLKRMLKDGKPLYEAIEISGWYRRDMKYVIKHGQAAGKLEDDLYFYSDRVMKMLETKVKKTVMTLQPIMFLFIGSIILAMFLSVFLPMFQLMTSIQ</sequence>
<dbReference type="NCBIfam" id="NF041012">
    <property type="entry name" value="T4P_ComGB"/>
    <property type="match status" value="1"/>
</dbReference>
<feature type="transmembrane region" description="Helical" evidence="7">
    <location>
        <begin position="315"/>
        <end position="336"/>
    </location>
</feature>
<evidence type="ECO:0000256" key="5">
    <source>
        <dbReference type="ARBA" id="ARBA00022989"/>
    </source>
</evidence>
<dbReference type="InterPro" id="IPR018076">
    <property type="entry name" value="T2SS_GspF_dom"/>
</dbReference>
<dbReference type="InterPro" id="IPR047692">
    <property type="entry name" value="T4P_ComGB"/>
</dbReference>
<feature type="domain" description="Type II secretion system protein GspF" evidence="8">
    <location>
        <begin position="212"/>
        <end position="334"/>
    </location>
</feature>
<evidence type="ECO:0000313" key="10">
    <source>
        <dbReference type="Proteomes" id="UP000275076"/>
    </source>
</evidence>
<dbReference type="PANTHER" id="PTHR30012">
    <property type="entry name" value="GENERAL SECRETION PATHWAY PROTEIN"/>
    <property type="match status" value="1"/>
</dbReference>
<name>A0A3R9PN62_9BACI</name>
<proteinExistence type="inferred from homology"/>
<dbReference type="PANTHER" id="PTHR30012:SF0">
    <property type="entry name" value="TYPE II SECRETION SYSTEM PROTEIN F-RELATED"/>
    <property type="match status" value="1"/>
</dbReference>
<keyword evidence="5 7" id="KW-1133">Transmembrane helix</keyword>
<dbReference type="EMBL" id="RBVX01000003">
    <property type="protein sequence ID" value="RSL34532.1"/>
    <property type="molecule type" value="Genomic_DNA"/>
</dbReference>